<gene>
    <name evidence="1" type="ORF">BaRGS_00003393</name>
</gene>
<keyword evidence="2" id="KW-1185">Reference proteome</keyword>
<proteinExistence type="predicted"/>
<dbReference type="EMBL" id="JACVVK020000011">
    <property type="protein sequence ID" value="KAK7505231.1"/>
    <property type="molecule type" value="Genomic_DNA"/>
</dbReference>
<sequence>MKKPLVLLVTCGALTSSRSPQTTLSIFSPSRNTRQVLKEKAKETNIDRQGAFQPGVAANQARVSETRKLFTELAHHINFHLHEGENREASSVTVSVGLRTQSLMYRTTRTFKSLLPRL</sequence>
<evidence type="ECO:0000313" key="2">
    <source>
        <dbReference type="Proteomes" id="UP001519460"/>
    </source>
</evidence>
<organism evidence="1 2">
    <name type="scientific">Batillaria attramentaria</name>
    <dbReference type="NCBI Taxonomy" id="370345"/>
    <lineage>
        <taxon>Eukaryota</taxon>
        <taxon>Metazoa</taxon>
        <taxon>Spiralia</taxon>
        <taxon>Lophotrochozoa</taxon>
        <taxon>Mollusca</taxon>
        <taxon>Gastropoda</taxon>
        <taxon>Caenogastropoda</taxon>
        <taxon>Sorbeoconcha</taxon>
        <taxon>Cerithioidea</taxon>
        <taxon>Batillariidae</taxon>
        <taxon>Batillaria</taxon>
    </lineage>
</organism>
<evidence type="ECO:0000313" key="1">
    <source>
        <dbReference type="EMBL" id="KAK7505231.1"/>
    </source>
</evidence>
<protein>
    <submittedName>
        <fullName evidence="1">Uncharacterized protein</fullName>
    </submittedName>
</protein>
<comment type="caution">
    <text evidence="1">The sequence shown here is derived from an EMBL/GenBank/DDBJ whole genome shotgun (WGS) entry which is preliminary data.</text>
</comment>
<accession>A0ABD0M1R2</accession>
<dbReference type="Proteomes" id="UP001519460">
    <property type="component" value="Unassembled WGS sequence"/>
</dbReference>
<name>A0ABD0M1R2_9CAEN</name>
<dbReference type="AlphaFoldDB" id="A0ABD0M1R2"/>
<reference evidence="1 2" key="1">
    <citation type="journal article" date="2023" name="Sci. Data">
        <title>Genome assembly of the Korean intertidal mud-creeper Batillaria attramentaria.</title>
        <authorList>
            <person name="Patra A.K."/>
            <person name="Ho P.T."/>
            <person name="Jun S."/>
            <person name="Lee S.J."/>
            <person name="Kim Y."/>
            <person name="Won Y.J."/>
        </authorList>
    </citation>
    <scope>NUCLEOTIDE SEQUENCE [LARGE SCALE GENOMIC DNA]</scope>
    <source>
        <strain evidence="1">Wonlab-2016</strain>
    </source>
</reference>